<comment type="caution">
    <text evidence="1">The sequence shown here is derived from an EMBL/GenBank/DDBJ whole genome shotgun (WGS) entry which is preliminary data.</text>
</comment>
<proteinExistence type="predicted"/>
<sequence>MSNFKLTAQTPLNGFDQNFGSASDGIKVSELLGHSLVSMAMPDDQKDALAKNIKAAYDVNLPEIGKFTASTVDNTRILRLQQEQCFVLFENKAANEANDTSSNAVPHIREKTKDAAYLSDQSDSWVMLKLSGKNVKTALERVCPIDLQPPAFNTFSVTRTAMEHLSVIIMQEGENEYLLFSPRSSAKSFMHMILTSIENVS</sequence>
<name>A0A4R1ETS9_9GAMM</name>
<dbReference type="Proteomes" id="UP000294887">
    <property type="component" value="Unassembled WGS sequence"/>
</dbReference>
<accession>A0A4R1ETS9</accession>
<protein>
    <submittedName>
        <fullName evidence="1">Sarcosine oxidase subunit gamma</fullName>
    </submittedName>
</protein>
<keyword evidence="2" id="KW-1185">Reference proteome</keyword>
<organism evidence="1 2">
    <name type="scientific">Cocleimonas flava</name>
    <dbReference type="NCBI Taxonomy" id="634765"/>
    <lineage>
        <taxon>Bacteria</taxon>
        <taxon>Pseudomonadati</taxon>
        <taxon>Pseudomonadota</taxon>
        <taxon>Gammaproteobacteria</taxon>
        <taxon>Thiotrichales</taxon>
        <taxon>Thiotrichaceae</taxon>
        <taxon>Cocleimonas</taxon>
    </lineage>
</organism>
<dbReference type="InterPro" id="IPR027266">
    <property type="entry name" value="TrmE/GcvT-like"/>
</dbReference>
<dbReference type="AlphaFoldDB" id="A0A4R1ETS9"/>
<gene>
    <name evidence="1" type="ORF">EV695_3021</name>
</gene>
<dbReference type="RefSeq" id="WP_165874724.1">
    <property type="nucleotide sequence ID" value="NZ_BAAAFU010000001.1"/>
</dbReference>
<reference evidence="1 2" key="1">
    <citation type="submission" date="2019-03" db="EMBL/GenBank/DDBJ databases">
        <title>Genomic Encyclopedia of Type Strains, Phase IV (KMG-IV): sequencing the most valuable type-strain genomes for metagenomic binning, comparative biology and taxonomic classification.</title>
        <authorList>
            <person name="Goeker M."/>
        </authorList>
    </citation>
    <scope>NUCLEOTIDE SEQUENCE [LARGE SCALE GENOMIC DNA]</scope>
    <source>
        <strain evidence="1 2">DSM 24830</strain>
    </source>
</reference>
<dbReference type="Gene3D" id="3.30.70.1520">
    <property type="entry name" value="Heterotetrameric sarcosine oxidase"/>
    <property type="match status" value="1"/>
</dbReference>
<evidence type="ECO:0000313" key="2">
    <source>
        <dbReference type="Proteomes" id="UP000294887"/>
    </source>
</evidence>
<evidence type="ECO:0000313" key="1">
    <source>
        <dbReference type="EMBL" id="TCJ85056.1"/>
    </source>
</evidence>
<dbReference type="SUPFAM" id="SSF103025">
    <property type="entry name" value="Folate-binding domain"/>
    <property type="match status" value="1"/>
</dbReference>
<dbReference type="EMBL" id="SMFQ01000004">
    <property type="protein sequence ID" value="TCJ85056.1"/>
    <property type="molecule type" value="Genomic_DNA"/>
</dbReference>
<dbReference type="Gene3D" id="3.30.1360.120">
    <property type="entry name" value="Probable tRNA modification gtpase trme, domain 1"/>
    <property type="match status" value="1"/>
</dbReference>